<evidence type="ECO:0000313" key="6">
    <source>
        <dbReference type="Proteomes" id="UP000315145"/>
    </source>
</evidence>
<organism evidence="4 7">
    <name type="scientific">Algibacter amylolyticus</name>
    <dbReference type="NCBI Taxonomy" id="1608400"/>
    <lineage>
        <taxon>Bacteria</taxon>
        <taxon>Pseudomonadati</taxon>
        <taxon>Bacteroidota</taxon>
        <taxon>Flavobacteriia</taxon>
        <taxon>Flavobacteriales</taxon>
        <taxon>Flavobacteriaceae</taxon>
        <taxon>Algibacter</taxon>
    </lineage>
</organism>
<evidence type="ECO:0000313" key="5">
    <source>
        <dbReference type="EMBL" id="TSJ73143.1"/>
    </source>
</evidence>
<reference evidence="4 7" key="1">
    <citation type="journal article" date="2015" name="Int. J. Syst. Evol. Microbiol.">
        <title>Algibacter amylolyticus sp. nov., isolated from intertidal sediment.</title>
        <authorList>
            <person name="Zhang D.C."/>
            <person name="Wu J."/>
            <person name="Neuner K."/>
            <person name="Yao J."/>
            <person name="Margesin R."/>
        </authorList>
    </citation>
    <scope>NUCLEOTIDE SEQUENCE [LARGE SCALE GENOMIC DNA]</scope>
    <source>
        <strain evidence="4 7">RU-4-M-4</strain>
    </source>
</reference>
<evidence type="ECO:0000256" key="2">
    <source>
        <dbReference type="SAM" id="SignalP"/>
    </source>
</evidence>
<comment type="caution">
    <text evidence="4">The sequence shown here is derived from an EMBL/GenBank/DDBJ whole genome shotgun (WGS) entry which is preliminary data.</text>
</comment>
<gene>
    <name evidence="4" type="ORF">F2B50_15240</name>
    <name evidence="5" type="ORF">FPF71_15240</name>
</gene>
<dbReference type="InterPro" id="IPR026444">
    <property type="entry name" value="Secre_tail"/>
</dbReference>
<dbReference type="RefSeq" id="WP_144117791.1">
    <property type="nucleotide sequence ID" value="NZ_JACHGE010000008.1"/>
</dbReference>
<evidence type="ECO:0000256" key="1">
    <source>
        <dbReference type="ARBA" id="ARBA00022729"/>
    </source>
</evidence>
<evidence type="ECO:0000313" key="7">
    <source>
        <dbReference type="Proteomes" id="UP000322315"/>
    </source>
</evidence>
<protein>
    <submittedName>
        <fullName evidence="4">T9SS type A sorting domain-containing protein</fullName>
    </submittedName>
</protein>
<dbReference type="Pfam" id="PF18962">
    <property type="entry name" value="Por_Secre_tail"/>
    <property type="match status" value="1"/>
</dbReference>
<sequence length="727" mass="79080">MKTKYLLIFFGILFSMAIQAQNSITLLNRPTSVVAGDSIDFTVNYTKSFSTARIMVKFHDTNTNSQLEFDIISGITANSGTLNFKVLAPSTIGTNYEIRAQLLENWSGRADDNGAVSVVTGASPQANSVTILNRPTSVTANDVITFNVSYTKDFPTAKLLVKFQDTNTNSQLNFDIISSITANSGTLPLTVQAPGSAGTNYEIHAQLLEGWGGRASEIAGVTVTTGTPPGGNNTLAIVNTPADPINNGTIRTVNVQYSALQAGKIEVEVRDNHEVGPNDIIIGKASTNITSAGSGTVPINLVINNGNPAAVNLLRVLMYDTSGSLVSVQNIPTQQLNKGDGVITYRGQIGYENGRWQNEKFAEALGNGYYSNWFVNENWQGDITAKFGPAEQASWVEWDNNGSSGGPYSHSEFDIKIQKFSWHNDKDNVDRGYPTKIASLSNNVTCTATGQWGPNSEGRTFLNMTAWLYDKSGSIDNTFKRSDIIVHTWDNSGNLAQKYAADPNDNLEPLANITSGGITYHVLKRNTGGYGEEATYNLVPTNNPRDGIWQTTFSTTPFSVSISMKDILQKLIVVDANSNLPVLTNQWYVHGLEWTYIGSSGDTVGGAVIQDSKAKLTLTSYTIPDLNASSSKPAGPTKATKEETIDLEEMVYPNPFSDSFTYRYNSEFKDAVSLELFSIDGRRVKVVTNTNKNSNSITFNTSHLSRGMYVLRISSGNAIRTKKIVKK</sequence>
<reference evidence="5 6" key="2">
    <citation type="submission" date="2019-07" db="EMBL/GenBank/DDBJ databases">
        <title>Algibacter marinivivus sp. nov., isolated from the surface of a marine red alga.</title>
        <authorList>
            <person name="Zhong X."/>
            <person name="Xu W."/>
            <person name="Zhang Y."/>
            <person name="Zhang Q."/>
            <person name="Du Z."/>
        </authorList>
    </citation>
    <scope>NUCLEOTIDE SEQUENCE [LARGE SCALE GENOMIC DNA]</scope>
    <source>
        <strain evidence="5 6">RU-4-M-4</strain>
    </source>
</reference>
<dbReference type="AlphaFoldDB" id="A0A5M7AX54"/>
<evidence type="ECO:0000313" key="4">
    <source>
        <dbReference type="EMBL" id="KAA5821859.1"/>
    </source>
</evidence>
<evidence type="ECO:0000259" key="3">
    <source>
        <dbReference type="Pfam" id="PF18962"/>
    </source>
</evidence>
<feature type="signal peptide" evidence="2">
    <location>
        <begin position="1"/>
        <end position="20"/>
    </location>
</feature>
<name>A0A5M7AX54_9FLAO</name>
<proteinExistence type="predicted"/>
<dbReference type="Proteomes" id="UP000315145">
    <property type="component" value="Unassembled WGS sequence"/>
</dbReference>
<feature type="domain" description="Secretion system C-terminal sorting" evidence="3">
    <location>
        <begin position="651"/>
        <end position="725"/>
    </location>
</feature>
<dbReference type="OrthoDB" id="8901262at2"/>
<accession>A0A5M7AX54</accession>
<dbReference type="EMBL" id="VMBF01000010">
    <property type="protein sequence ID" value="TSJ73143.1"/>
    <property type="molecule type" value="Genomic_DNA"/>
</dbReference>
<reference evidence="4" key="3">
    <citation type="submission" date="2019-09" db="EMBL/GenBank/DDBJ databases">
        <authorList>
            <person name="Zhang D.-C."/>
        </authorList>
    </citation>
    <scope>NUCLEOTIDE SEQUENCE</scope>
    <source>
        <strain evidence="4">RU-4-M-4</strain>
    </source>
</reference>
<dbReference type="Proteomes" id="UP000322315">
    <property type="component" value="Unassembled WGS sequence"/>
</dbReference>
<dbReference type="EMBL" id="VWRS01000010">
    <property type="protein sequence ID" value="KAA5821859.1"/>
    <property type="molecule type" value="Genomic_DNA"/>
</dbReference>
<feature type="chain" id="PRO_5024375408" evidence="2">
    <location>
        <begin position="21"/>
        <end position="727"/>
    </location>
</feature>
<dbReference type="NCBIfam" id="TIGR04183">
    <property type="entry name" value="Por_Secre_tail"/>
    <property type="match status" value="1"/>
</dbReference>
<keyword evidence="6" id="KW-1185">Reference proteome</keyword>
<keyword evidence="1 2" id="KW-0732">Signal</keyword>